<accession>A0A7W9BIU0</accession>
<feature type="binding site" evidence="5">
    <location>
        <begin position="11"/>
        <end position="16"/>
    </location>
    <ligand>
        <name>ATP</name>
        <dbReference type="ChEBI" id="CHEBI:30616"/>
    </ligand>
</feature>
<comment type="function">
    <text evidence="5">Catalyzes the phosphorylation of the 3'-hydroxyl group of dephosphocoenzyme A to form coenzyme A.</text>
</comment>
<evidence type="ECO:0000256" key="6">
    <source>
        <dbReference type="NCBIfam" id="TIGR00152"/>
    </source>
</evidence>
<dbReference type="SUPFAM" id="SSF52540">
    <property type="entry name" value="P-loop containing nucleoside triphosphate hydrolases"/>
    <property type="match status" value="1"/>
</dbReference>
<dbReference type="Proteomes" id="UP000535415">
    <property type="component" value="Unassembled WGS sequence"/>
</dbReference>
<dbReference type="EMBL" id="JACIJM010000002">
    <property type="protein sequence ID" value="MBB5721309.1"/>
    <property type="molecule type" value="Genomic_DNA"/>
</dbReference>
<dbReference type="GO" id="GO:0015937">
    <property type="term" value="P:coenzyme A biosynthetic process"/>
    <property type="evidence" value="ECO:0007669"/>
    <property type="project" value="UniProtKB-UniRule"/>
</dbReference>
<keyword evidence="3 5" id="KW-0067">ATP-binding</keyword>
<evidence type="ECO:0000313" key="7">
    <source>
        <dbReference type="EMBL" id="MBB5721309.1"/>
    </source>
</evidence>
<evidence type="ECO:0000256" key="3">
    <source>
        <dbReference type="ARBA" id="ARBA00022840"/>
    </source>
</evidence>
<gene>
    <name evidence="5" type="primary">coaE</name>
    <name evidence="7" type="ORF">FHS72_000916</name>
</gene>
<keyword evidence="5" id="KW-0963">Cytoplasm</keyword>
<dbReference type="PROSITE" id="PS51219">
    <property type="entry name" value="DPCK"/>
    <property type="match status" value="1"/>
</dbReference>
<dbReference type="NCBIfam" id="TIGR00152">
    <property type="entry name" value="dephospho-CoA kinase"/>
    <property type="match status" value="1"/>
</dbReference>
<dbReference type="GO" id="GO:0005737">
    <property type="term" value="C:cytoplasm"/>
    <property type="evidence" value="ECO:0007669"/>
    <property type="project" value="UniProtKB-SubCell"/>
</dbReference>
<keyword evidence="5 7" id="KW-0808">Transferase</keyword>
<comment type="pathway">
    <text evidence="5">Cofactor biosynthesis; coenzyme A biosynthesis; CoA from (R)-pantothenate: step 5/5.</text>
</comment>
<evidence type="ECO:0000256" key="4">
    <source>
        <dbReference type="ARBA" id="ARBA00022993"/>
    </source>
</evidence>
<dbReference type="AlphaFoldDB" id="A0A7W9BIU0"/>
<dbReference type="CDD" id="cd02022">
    <property type="entry name" value="DPCK"/>
    <property type="match status" value="1"/>
</dbReference>
<comment type="similarity">
    <text evidence="1 5">Belongs to the CoaE family.</text>
</comment>
<dbReference type="EC" id="2.7.1.24" evidence="5 6"/>
<comment type="subcellular location">
    <subcellularLocation>
        <location evidence="5">Cytoplasm</location>
    </subcellularLocation>
</comment>
<comment type="catalytic activity">
    <reaction evidence="5">
        <text>3'-dephospho-CoA + ATP = ADP + CoA + H(+)</text>
        <dbReference type="Rhea" id="RHEA:18245"/>
        <dbReference type="ChEBI" id="CHEBI:15378"/>
        <dbReference type="ChEBI" id="CHEBI:30616"/>
        <dbReference type="ChEBI" id="CHEBI:57287"/>
        <dbReference type="ChEBI" id="CHEBI:57328"/>
        <dbReference type="ChEBI" id="CHEBI:456216"/>
        <dbReference type="EC" id="2.7.1.24"/>
    </reaction>
</comment>
<dbReference type="GO" id="GO:0004140">
    <property type="term" value="F:dephospho-CoA kinase activity"/>
    <property type="evidence" value="ECO:0007669"/>
    <property type="project" value="UniProtKB-UniRule"/>
</dbReference>
<dbReference type="HAMAP" id="MF_00376">
    <property type="entry name" value="Dephospho_CoA_kinase"/>
    <property type="match status" value="1"/>
</dbReference>
<dbReference type="InterPro" id="IPR001977">
    <property type="entry name" value="Depp_CoAkinase"/>
</dbReference>
<keyword evidence="4 5" id="KW-0173">Coenzyme A biosynthesis</keyword>
<dbReference type="Gene3D" id="3.40.50.300">
    <property type="entry name" value="P-loop containing nucleotide triphosphate hydrolases"/>
    <property type="match status" value="1"/>
</dbReference>
<dbReference type="PANTHER" id="PTHR10695:SF46">
    <property type="entry name" value="BIFUNCTIONAL COENZYME A SYNTHASE-RELATED"/>
    <property type="match status" value="1"/>
</dbReference>
<dbReference type="Pfam" id="PF01121">
    <property type="entry name" value="CoaE"/>
    <property type="match status" value="1"/>
</dbReference>
<protein>
    <recommendedName>
        <fullName evidence="5 6">Dephospho-CoA kinase</fullName>
        <ecNumber evidence="5 6">2.7.1.24</ecNumber>
    </recommendedName>
    <alternativeName>
        <fullName evidence="5">Dephosphocoenzyme A kinase</fullName>
    </alternativeName>
</protein>
<organism evidence="7 8">
    <name type="scientific">Yoonia ponticola</name>
    <dbReference type="NCBI Taxonomy" id="1524255"/>
    <lineage>
        <taxon>Bacteria</taxon>
        <taxon>Pseudomonadati</taxon>
        <taxon>Pseudomonadota</taxon>
        <taxon>Alphaproteobacteria</taxon>
        <taxon>Rhodobacterales</taxon>
        <taxon>Paracoccaceae</taxon>
        <taxon>Yoonia</taxon>
    </lineage>
</organism>
<keyword evidence="5 7" id="KW-0418">Kinase</keyword>
<dbReference type="PANTHER" id="PTHR10695">
    <property type="entry name" value="DEPHOSPHO-COA KINASE-RELATED"/>
    <property type="match status" value="1"/>
</dbReference>
<sequence length="195" mass="21264">MITLGLTGSIGMGKSTTAQMFADLGVPVWDADAAVHRIYSVGGAAVAPVSEIYPMAITNGAVDRGKLKDMMAQREGVLEKIQEIVHPLVGADRQAFLDEHKDADFVLLDIPLLFETGADAWIDVTICVTAPADVQEHRVLSRRGMTKQTFDMIFSHQMPDAEKRAKSDHVIETLEMDTARAAVQTVMEDLRAQNG</sequence>
<dbReference type="GO" id="GO:0005524">
    <property type="term" value="F:ATP binding"/>
    <property type="evidence" value="ECO:0007669"/>
    <property type="project" value="UniProtKB-UniRule"/>
</dbReference>
<keyword evidence="8" id="KW-1185">Reference proteome</keyword>
<comment type="caution">
    <text evidence="7">The sequence shown here is derived from an EMBL/GenBank/DDBJ whole genome shotgun (WGS) entry which is preliminary data.</text>
</comment>
<evidence type="ECO:0000256" key="5">
    <source>
        <dbReference type="HAMAP-Rule" id="MF_00376"/>
    </source>
</evidence>
<reference evidence="7 8" key="1">
    <citation type="submission" date="2020-08" db="EMBL/GenBank/DDBJ databases">
        <title>Genomic Encyclopedia of Type Strains, Phase IV (KMG-IV): sequencing the most valuable type-strain genomes for metagenomic binning, comparative biology and taxonomic classification.</title>
        <authorList>
            <person name="Goeker M."/>
        </authorList>
    </citation>
    <scope>NUCLEOTIDE SEQUENCE [LARGE SCALE GENOMIC DNA]</scope>
    <source>
        <strain evidence="7 8">DSM 101064</strain>
    </source>
</reference>
<name>A0A7W9BIU0_9RHOB</name>
<evidence type="ECO:0000256" key="1">
    <source>
        <dbReference type="ARBA" id="ARBA00009018"/>
    </source>
</evidence>
<dbReference type="RefSeq" id="WP_183526229.1">
    <property type="nucleotide sequence ID" value="NZ_JACIJM010000002.1"/>
</dbReference>
<dbReference type="InterPro" id="IPR027417">
    <property type="entry name" value="P-loop_NTPase"/>
</dbReference>
<evidence type="ECO:0000256" key="2">
    <source>
        <dbReference type="ARBA" id="ARBA00022741"/>
    </source>
</evidence>
<proteinExistence type="inferred from homology"/>
<evidence type="ECO:0000313" key="8">
    <source>
        <dbReference type="Proteomes" id="UP000535415"/>
    </source>
</evidence>
<dbReference type="UniPathway" id="UPA00241">
    <property type="reaction ID" value="UER00356"/>
</dbReference>
<keyword evidence="2 5" id="KW-0547">Nucleotide-binding</keyword>